<name>A0ABW6YSJ8_9ACTN</name>
<dbReference type="RefSeq" id="WP_167345749.1">
    <property type="nucleotide sequence ID" value="NZ_JBEYZS010000004.1"/>
</dbReference>
<dbReference type="Proteomes" id="UP001603418">
    <property type="component" value="Unassembled WGS sequence"/>
</dbReference>
<accession>A0ABW6YSJ8</accession>
<gene>
    <name evidence="1" type="ORF">ACF1HC_07335</name>
</gene>
<comment type="caution">
    <text evidence="1">The sequence shown here is derived from an EMBL/GenBank/DDBJ whole genome shotgun (WGS) entry which is preliminary data.</text>
</comment>
<protein>
    <submittedName>
        <fullName evidence="1">Uncharacterized protein</fullName>
    </submittedName>
</protein>
<evidence type="ECO:0000313" key="2">
    <source>
        <dbReference type="Proteomes" id="UP001603418"/>
    </source>
</evidence>
<dbReference type="EMBL" id="JBICBM010000003">
    <property type="protein sequence ID" value="MFF9881422.1"/>
    <property type="molecule type" value="Genomic_DNA"/>
</dbReference>
<evidence type="ECO:0000313" key="1">
    <source>
        <dbReference type="EMBL" id="MFF9881422.1"/>
    </source>
</evidence>
<organism evidence="1 2">
    <name type="scientific">Streptomyces eurythermus</name>
    <dbReference type="NCBI Taxonomy" id="42237"/>
    <lineage>
        <taxon>Bacteria</taxon>
        <taxon>Bacillati</taxon>
        <taxon>Actinomycetota</taxon>
        <taxon>Actinomycetes</taxon>
        <taxon>Kitasatosporales</taxon>
        <taxon>Streptomycetaceae</taxon>
        <taxon>Streptomyces</taxon>
    </lineage>
</organism>
<proteinExistence type="predicted"/>
<keyword evidence="2" id="KW-1185">Reference proteome</keyword>
<sequence length="55" mass="6052">MTDRRHQVLLAGLDRAGLYDLGPEDAEAVRVLADRLDEPTVRRVAHWPATAGGRS</sequence>
<reference evidence="1 2" key="1">
    <citation type="submission" date="2024-10" db="EMBL/GenBank/DDBJ databases">
        <title>The Natural Products Discovery Center: Release of the First 8490 Sequenced Strains for Exploring Actinobacteria Biosynthetic Diversity.</title>
        <authorList>
            <person name="Kalkreuter E."/>
            <person name="Kautsar S.A."/>
            <person name="Yang D."/>
            <person name="Bader C.D."/>
            <person name="Teijaro C.N."/>
            <person name="Fluegel L."/>
            <person name="Davis C.M."/>
            <person name="Simpson J.R."/>
            <person name="Lauterbach L."/>
            <person name="Steele A.D."/>
            <person name="Gui C."/>
            <person name="Meng S."/>
            <person name="Li G."/>
            <person name="Viehrig K."/>
            <person name="Ye F."/>
            <person name="Su P."/>
            <person name="Kiefer A.F."/>
            <person name="Nichols A."/>
            <person name="Cepeda A.J."/>
            <person name="Yan W."/>
            <person name="Fan B."/>
            <person name="Jiang Y."/>
            <person name="Adhikari A."/>
            <person name="Zheng C.-J."/>
            <person name="Schuster L."/>
            <person name="Cowan T.M."/>
            <person name="Smanski M.J."/>
            <person name="Chevrette M.G."/>
            <person name="De Carvalho L.P.S."/>
            <person name="Shen B."/>
        </authorList>
    </citation>
    <scope>NUCLEOTIDE SEQUENCE [LARGE SCALE GENOMIC DNA]</scope>
    <source>
        <strain evidence="1 2">NPDC013366</strain>
    </source>
</reference>